<dbReference type="AlphaFoldDB" id="A0A835RJT9"/>
<dbReference type="Pfam" id="PF14226">
    <property type="entry name" value="DIOX_N"/>
    <property type="match status" value="1"/>
</dbReference>
<proteinExistence type="inferred from homology"/>
<evidence type="ECO:0000256" key="4">
    <source>
        <dbReference type="ARBA" id="ARBA00023004"/>
    </source>
</evidence>
<comment type="similarity">
    <text evidence="1 5">Belongs to the iron/ascorbate-dependent oxidoreductase family.</text>
</comment>
<reference evidence="7 8" key="1">
    <citation type="journal article" date="2020" name="Nat. Food">
        <title>A phased Vanilla planifolia genome enables genetic improvement of flavour and production.</title>
        <authorList>
            <person name="Hasing T."/>
            <person name="Tang H."/>
            <person name="Brym M."/>
            <person name="Khazi F."/>
            <person name="Huang T."/>
            <person name="Chambers A.H."/>
        </authorList>
    </citation>
    <scope>NUCLEOTIDE SEQUENCE [LARGE SCALE GENOMIC DNA]</scope>
    <source>
        <tissue evidence="7">Leaf</tissue>
    </source>
</reference>
<dbReference type="GO" id="GO:0046872">
    <property type="term" value="F:metal ion binding"/>
    <property type="evidence" value="ECO:0007669"/>
    <property type="project" value="UniProtKB-KW"/>
</dbReference>
<dbReference type="OrthoDB" id="288590at2759"/>
<evidence type="ECO:0000313" key="7">
    <source>
        <dbReference type="EMBL" id="KAG0493625.1"/>
    </source>
</evidence>
<dbReference type="PANTHER" id="PTHR10209:SF859">
    <property type="entry name" value="OS03G0690500 PROTEIN"/>
    <property type="match status" value="1"/>
</dbReference>
<organism evidence="7 8">
    <name type="scientific">Vanilla planifolia</name>
    <name type="common">Vanilla</name>
    <dbReference type="NCBI Taxonomy" id="51239"/>
    <lineage>
        <taxon>Eukaryota</taxon>
        <taxon>Viridiplantae</taxon>
        <taxon>Streptophyta</taxon>
        <taxon>Embryophyta</taxon>
        <taxon>Tracheophyta</taxon>
        <taxon>Spermatophyta</taxon>
        <taxon>Magnoliopsida</taxon>
        <taxon>Liliopsida</taxon>
        <taxon>Asparagales</taxon>
        <taxon>Orchidaceae</taxon>
        <taxon>Vanilloideae</taxon>
        <taxon>Vanilleae</taxon>
        <taxon>Vanilla</taxon>
    </lineage>
</organism>
<dbReference type="InterPro" id="IPR027443">
    <property type="entry name" value="IPNS-like_sf"/>
</dbReference>
<dbReference type="FunFam" id="2.60.120.330:FF:000005">
    <property type="entry name" value="1-aminocyclopropane-1-carboxylate oxidase homolog 1"/>
    <property type="match status" value="1"/>
</dbReference>
<dbReference type="SUPFAM" id="SSF51197">
    <property type="entry name" value="Clavaminate synthase-like"/>
    <property type="match status" value="1"/>
</dbReference>
<dbReference type="InterPro" id="IPR044861">
    <property type="entry name" value="IPNS-like_FE2OG_OXY"/>
</dbReference>
<feature type="domain" description="Fe2OG dioxygenase" evidence="6">
    <location>
        <begin position="208"/>
        <end position="308"/>
    </location>
</feature>
<evidence type="ECO:0000256" key="5">
    <source>
        <dbReference type="RuleBase" id="RU003682"/>
    </source>
</evidence>
<keyword evidence="2 5" id="KW-0479">Metal-binding</keyword>
<evidence type="ECO:0000259" key="6">
    <source>
        <dbReference type="PROSITE" id="PS51471"/>
    </source>
</evidence>
<evidence type="ECO:0000256" key="2">
    <source>
        <dbReference type="ARBA" id="ARBA00022723"/>
    </source>
</evidence>
<name>A0A835RJT9_VANPL</name>
<sequence>MAVYDKESEIKAFDNTKAGVKGLVDAGVTKIPRFFCHPTDPVVEPEPTKSLRLEIPIIDLGDLKLNSAERRNLVELVRRASETFGFFQVVNHGIPLNVLDEMLEGVRRFNEQNLEEKMRYYTRDQKKNVLFNCNFDLYKVAAANWRDTLFCLLAPEPAAKPEDLPAVCRDIIVEYSNHIRRLGHALFEILSEALGLNPQYLNELQCDEGLSHLSHYYPPCPEPHLTIGTSKHSDPDFLTILLQDHIGGLQILHQNQWIDVLPLSGALVVNIGDLLQLVSNDKFRSVEHRVLASKRGPRVSVACFFTTRYCPSERCYGPAKELLSEENTPKYKEVTVREYSLHFNSQGLNGISALDRFKL</sequence>
<dbReference type="PANTHER" id="PTHR10209">
    <property type="entry name" value="OXIDOREDUCTASE, 2OG-FE II OXYGENASE FAMILY PROTEIN"/>
    <property type="match status" value="1"/>
</dbReference>
<dbReference type="InterPro" id="IPR005123">
    <property type="entry name" value="Oxoglu/Fe-dep_dioxygenase_dom"/>
</dbReference>
<dbReference type="PROSITE" id="PS51471">
    <property type="entry name" value="FE2OG_OXY"/>
    <property type="match status" value="1"/>
</dbReference>
<protein>
    <recommendedName>
        <fullName evidence="6">Fe2OG dioxygenase domain-containing protein</fullName>
    </recommendedName>
</protein>
<dbReference type="Pfam" id="PF03171">
    <property type="entry name" value="2OG-FeII_Oxy"/>
    <property type="match status" value="1"/>
</dbReference>
<gene>
    <name evidence="7" type="ORF">HPP92_004619</name>
</gene>
<keyword evidence="4 5" id="KW-0408">Iron</keyword>
<comment type="caution">
    <text evidence="7">The sequence shown here is derived from an EMBL/GenBank/DDBJ whole genome shotgun (WGS) entry which is preliminary data.</text>
</comment>
<dbReference type="Proteomes" id="UP000639772">
    <property type="component" value="Unassembled WGS sequence"/>
</dbReference>
<evidence type="ECO:0000313" key="8">
    <source>
        <dbReference type="Proteomes" id="UP000639772"/>
    </source>
</evidence>
<accession>A0A835RJT9</accession>
<dbReference type="Gene3D" id="2.60.120.330">
    <property type="entry name" value="B-lactam Antibiotic, Isopenicillin N Synthase, Chain"/>
    <property type="match status" value="1"/>
</dbReference>
<dbReference type="EMBL" id="JADCNM010000002">
    <property type="protein sequence ID" value="KAG0493625.1"/>
    <property type="molecule type" value="Genomic_DNA"/>
</dbReference>
<keyword evidence="3 5" id="KW-0560">Oxidoreductase</keyword>
<evidence type="ECO:0000256" key="3">
    <source>
        <dbReference type="ARBA" id="ARBA00023002"/>
    </source>
</evidence>
<evidence type="ECO:0000256" key="1">
    <source>
        <dbReference type="ARBA" id="ARBA00008056"/>
    </source>
</evidence>
<dbReference type="GO" id="GO:0051213">
    <property type="term" value="F:dioxygenase activity"/>
    <property type="evidence" value="ECO:0007669"/>
    <property type="project" value="UniProtKB-ARBA"/>
</dbReference>
<dbReference type="InterPro" id="IPR026992">
    <property type="entry name" value="DIOX_N"/>
</dbReference>